<comment type="caution">
    <text evidence="1">The sequence shown here is derived from an EMBL/GenBank/DDBJ whole genome shotgun (WGS) entry which is preliminary data.</text>
</comment>
<sequence length="56" mass="5988">MEVPYGLVGWPVGSPSWMGIGWPSPYTVAEELNTSRYTPAAAIAWHSVKVPATLAS</sequence>
<accession>A0ABP7LT02</accession>
<proteinExistence type="predicted"/>
<evidence type="ECO:0000313" key="1">
    <source>
        <dbReference type="EMBL" id="GAA3904843.1"/>
    </source>
</evidence>
<dbReference type="Proteomes" id="UP001500133">
    <property type="component" value="Unassembled WGS sequence"/>
</dbReference>
<name>A0ABP7LT02_9GAMM</name>
<protein>
    <submittedName>
        <fullName evidence="1">Uncharacterized protein</fullName>
    </submittedName>
</protein>
<keyword evidence="2" id="KW-1185">Reference proteome</keyword>
<reference evidence="2" key="1">
    <citation type="journal article" date="2019" name="Int. J. Syst. Evol. Microbiol.">
        <title>The Global Catalogue of Microorganisms (GCM) 10K type strain sequencing project: providing services to taxonomists for standard genome sequencing and annotation.</title>
        <authorList>
            <consortium name="The Broad Institute Genomics Platform"/>
            <consortium name="The Broad Institute Genome Sequencing Center for Infectious Disease"/>
            <person name="Wu L."/>
            <person name="Ma J."/>
        </authorList>
    </citation>
    <scope>NUCLEOTIDE SEQUENCE [LARGE SCALE GENOMIC DNA]</scope>
    <source>
        <strain evidence="2">JCM 16914</strain>
    </source>
</reference>
<organism evidence="1 2">
    <name type="scientific">Halomonas cibimaris</name>
    <dbReference type="NCBI Taxonomy" id="657012"/>
    <lineage>
        <taxon>Bacteria</taxon>
        <taxon>Pseudomonadati</taxon>
        <taxon>Pseudomonadota</taxon>
        <taxon>Gammaproteobacteria</taxon>
        <taxon>Oceanospirillales</taxon>
        <taxon>Halomonadaceae</taxon>
        <taxon>Halomonas</taxon>
    </lineage>
</organism>
<evidence type="ECO:0000313" key="2">
    <source>
        <dbReference type="Proteomes" id="UP001500133"/>
    </source>
</evidence>
<gene>
    <name evidence="1" type="ORF">GCM10022228_13770</name>
</gene>
<dbReference type="EMBL" id="BAAAZT010000066">
    <property type="protein sequence ID" value="GAA3904843.1"/>
    <property type="molecule type" value="Genomic_DNA"/>
</dbReference>